<keyword evidence="1" id="KW-0812">Transmembrane</keyword>
<dbReference type="RefSeq" id="WP_161761939.1">
    <property type="nucleotide sequence ID" value="NZ_JAAATX020000005.1"/>
</dbReference>
<dbReference type="Proteomes" id="UP000731907">
    <property type="component" value="Unassembled WGS sequence"/>
</dbReference>
<dbReference type="PANTHER" id="PTHR35813">
    <property type="entry name" value="INNER MEMBRANE PROTEIN YBAN"/>
    <property type="match status" value="1"/>
</dbReference>
<comment type="caution">
    <text evidence="2">The sequence shown here is derived from an EMBL/GenBank/DDBJ whole genome shotgun (WGS) entry which is preliminary data.</text>
</comment>
<dbReference type="PIRSF" id="PIRSF016789">
    <property type="entry name" value="DUF454"/>
    <property type="match status" value="1"/>
</dbReference>
<reference evidence="2 3" key="1">
    <citation type="submission" date="2021-06" db="EMBL/GenBank/DDBJ databases">
        <title>Rhodobacteraceae bacterium strain HSP-20.</title>
        <authorList>
            <person name="Chen W.-M."/>
        </authorList>
    </citation>
    <scope>NUCLEOTIDE SEQUENCE [LARGE SCALE GENOMIC DNA]</scope>
    <source>
        <strain evidence="2 3">HSP-20</strain>
    </source>
</reference>
<proteinExistence type="predicted"/>
<gene>
    <name evidence="2" type="ORF">GU927_008365</name>
</gene>
<keyword evidence="3" id="KW-1185">Reference proteome</keyword>
<dbReference type="EMBL" id="JAAATX020000005">
    <property type="protein sequence ID" value="MBU9697861.1"/>
    <property type="molecule type" value="Genomic_DNA"/>
</dbReference>
<protein>
    <submittedName>
        <fullName evidence="2">YbaN family protein</fullName>
    </submittedName>
</protein>
<organism evidence="2 3">
    <name type="scientific">Paragemmobacter amnigenus</name>
    <dbReference type="NCBI Taxonomy" id="2852097"/>
    <lineage>
        <taxon>Bacteria</taxon>
        <taxon>Pseudomonadati</taxon>
        <taxon>Pseudomonadota</taxon>
        <taxon>Alphaproteobacteria</taxon>
        <taxon>Rhodobacterales</taxon>
        <taxon>Paracoccaceae</taxon>
        <taxon>Paragemmobacter</taxon>
    </lineage>
</organism>
<accession>A0ABS6J3P2</accession>
<dbReference type="InterPro" id="IPR007401">
    <property type="entry name" value="DUF454"/>
</dbReference>
<evidence type="ECO:0000313" key="2">
    <source>
        <dbReference type="EMBL" id="MBU9697861.1"/>
    </source>
</evidence>
<evidence type="ECO:0000256" key="1">
    <source>
        <dbReference type="SAM" id="Phobius"/>
    </source>
</evidence>
<sequence length="118" mass="12701">MTRGLWLAAGSLALILGVVGVVLPLLPTVPFLLLAAFCFARSSAPLHLWLMQHPQLGPPVREWQEKGAIGRRAKWLATGSMAFAFAGSVWFDLPPSLLGIQGAVLLSVAIFIWSRPEG</sequence>
<keyword evidence="1" id="KW-0472">Membrane</keyword>
<keyword evidence="1" id="KW-1133">Transmembrane helix</keyword>
<dbReference type="Pfam" id="PF04304">
    <property type="entry name" value="DUF454"/>
    <property type="match status" value="1"/>
</dbReference>
<name>A0ABS6J3P2_9RHOB</name>
<evidence type="ECO:0000313" key="3">
    <source>
        <dbReference type="Proteomes" id="UP000731907"/>
    </source>
</evidence>
<dbReference type="PANTHER" id="PTHR35813:SF1">
    <property type="entry name" value="INNER MEMBRANE PROTEIN YBAN"/>
    <property type="match status" value="1"/>
</dbReference>
<feature type="transmembrane region" description="Helical" evidence="1">
    <location>
        <begin position="97"/>
        <end position="114"/>
    </location>
</feature>